<evidence type="ECO:0000259" key="1">
    <source>
        <dbReference type="PROSITE" id="PS50280"/>
    </source>
</evidence>
<organism evidence="2 3">
    <name type="scientific">Legionella israelensis</name>
    <dbReference type="NCBI Taxonomy" id="454"/>
    <lineage>
        <taxon>Bacteria</taxon>
        <taxon>Pseudomonadati</taxon>
        <taxon>Pseudomonadota</taxon>
        <taxon>Gammaproteobacteria</taxon>
        <taxon>Legionellales</taxon>
        <taxon>Legionellaceae</taxon>
        <taxon>Legionella</taxon>
    </lineage>
</organism>
<accession>A0AAX1EHB6</accession>
<dbReference type="EMBL" id="CP038254">
    <property type="protein sequence ID" value="QBR84452.1"/>
    <property type="molecule type" value="Genomic_DNA"/>
</dbReference>
<gene>
    <name evidence="2" type="ORF">E3983_08820</name>
</gene>
<dbReference type="PROSITE" id="PS50280">
    <property type="entry name" value="SET"/>
    <property type="match status" value="1"/>
</dbReference>
<name>A0AAX1EHB6_9GAMM</name>
<protein>
    <submittedName>
        <fullName evidence="2">SET domain-containing protein</fullName>
    </submittedName>
</protein>
<dbReference type="SUPFAM" id="SSF82199">
    <property type="entry name" value="SET domain"/>
    <property type="match status" value="1"/>
</dbReference>
<evidence type="ECO:0000313" key="3">
    <source>
        <dbReference type="Proteomes" id="UP000295517"/>
    </source>
</evidence>
<evidence type="ECO:0000313" key="2">
    <source>
        <dbReference type="EMBL" id="QBR84452.1"/>
    </source>
</evidence>
<dbReference type="Pfam" id="PF00856">
    <property type="entry name" value="SET"/>
    <property type="match status" value="1"/>
</dbReference>
<dbReference type="Gene3D" id="2.170.270.10">
    <property type="entry name" value="SET domain"/>
    <property type="match status" value="1"/>
</dbReference>
<reference evidence="2 3" key="1">
    <citation type="submission" date="2019-03" db="EMBL/GenBank/DDBJ databases">
        <title>Diverse conjugative elements silence natural transformation in Legionella species.</title>
        <authorList>
            <person name="Durieux I."/>
            <person name="Ginevra C."/>
            <person name="Attaiech L."/>
            <person name="Picq K."/>
            <person name="Juan P.A."/>
            <person name="Jarraud S."/>
            <person name="Charpentier X."/>
        </authorList>
    </citation>
    <scope>NUCLEOTIDE SEQUENCE [LARGE SCALE GENOMIC DNA]</scope>
    <source>
        <strain evidence="2 3">HL-0427-4011</strain>
    </source>
</reference>
<feature type="domain" description="SET" evidence="1">
    <location>
        <begin position="96"/>
        <end position="233"/>
    </location>
</feature>
<dbReference type="RefSeq" id="WP_135060679.1">
    <property type="nucleotide sequence ID" value="NZ_CP038254.1"/>
</dbReference>
<dbReference type="Proteomes" id="UP000295517">
    <property type="component" value="Chromosome"/>
</dbReference>
<proteinExistence type="predicted"/>
<sequence>MPHQEIFLFPSQSTIKFFNNIEDVRYSRCIEKSVNEIENLFKQHRKLPHFKWTNNPVFTHKQAEDIHSMELYDFPCFESTNSFFQTSPINLQIDISKLAICYVNEHIGYGVVATEKIPRNRWMLFNGEVIECSEQEYKIYLENNVYISFIKNVETGQGYMLDARAVAGFASLVSASIDKDYVAELAQDKRNNIEQIATANFFVKPVWVNMTPQLALVTSRDIKPGELLLGDYHKSYFLQFPGSFVVLNKDGSIAAKEICDFVDKKNEAFILNRNKVNASNLNPDIVTMLCEIDQKQILYRHRNYPRVFFNQEVFIVYPESFIDLLKLATVMLINYEVDLAQDVLQFLKKLNDRFHTHQSHYQEVLKGIEEIQIKIDRSALMEI</sequence>
<dbReference type="InterPro" id="IPR001214">
    <property type="entry name" value="SET_dom"/>
</dbReference>
<dbReference type="AlphaFoldDB" id="A0AAX1EHB6"/>
<dbReference type="InterPro" id="IPR046341">
    <property type="entry name" value="SET_dom_sf"/>
</dbReference>